<evidence type="ECO:0000256" key="9">
    <source>
        <dbReference type="ARBA" id="ARBA00023167"/>
    </source>
</evidence>
<dbReference type="PANTHER" id="PTHR45754">
    <property type="entry name" value="METHYLENETETRAHYDROFOLATE REDUCTASE"/>
    <property type="match status" value="1"/>
</dbReference>
<evidence type="ECO:0000313" key="14">
    <source>
        <dbReference type="Proteomes" id="UP000267250"/>
    </source>
</evidence>
<proteinExistence type="inferred from homology"/>
<dbReference type="GO" id="GO:0106312">
    <property type="term" value="F:methylenetetrahydrofolate reductase (NADH) activity"/>
    <property type="evidence" value="ECO:0007669"/>
    <property type="project" value="UniProtKB-EC"/>
</dbReference>
<dbReference type="InterPro" id="IPR003171">
    <property type="entry name" value="Mehydrof_redctse-like"/>
</dbReference>
<dbReference type="Proteomes" id="UP000267250">
    <property type="component" value="Chromosome"/>
</dbReference>
<dbReference type="NCBIfam" id="TIGR00676">
    <property type="entry name" value="fadh2"/>
    <property type="match status" value="1"/>
</dbReference>
<dbReference type="UniPathway" id="UPA00193"/>
<comment type="catalytic activity">
    <reaction evidence="11">
        <text>(6S)-5-methyl-5,6,7,8-tetrahydrofolate + NAD(+) = (6R)-5,10-methylene-5,6,7,8-tetrahydrofolate + NADH + H(+)</text>
        <dbReference type="Rhea" id="RHEA:19821"/>
        <dbReference type="ChEBI" id="CHEBI:15378"/>
        <dbReference type="ChEBI" id="CHEBI:15636"/>
        <dbReference type="ChEBI" id="CHEBI:18608"/>
        <dbReference type="ChEBI" id="CHEBI:57540"/>
        <dbReference type="ChEBI" id="CHEBI:57945"/>
        <dbReference type="EC" id="1.5.1.54"/>
    </reaction>
    <physiologicalReaction direction="right-to-left" evidence="11">
        <dbReference type="Rhea" id="RHEA:19823"/>
    </physiologicalReaction>
</comment>
<dbReference type="Gene3D" id="3.20.20.220">
    <property type="match status" value="1"/>
</dbReference>
<evidence type="ECO:0000256" key="5">
    <source>
        <dbReference type="ARBA" id="ARBA00022630"/>
    </source>
</evidence>
<accession>A0A3S9SWP1</accession>
<dbReference type="GO" id="GO:0035999">
    <property type="term" value="P:tetrahydrofolate interconversion"/>
    <property type="evidence" value="ECO:0007669"/>
    <property type="project" value="UniProtKB-UniPathway"/>
</dbReference>
<keyword evidence="8" id="KW-0520">NAD</keyword>
<evidence type="ECO:0000256" key="11">
    <source>
        <dbReference type="ARBA" id="ARBA00048628"/>
    </source>
</evidence>
<dbReference type="RefSeq" id="WP_127016017.1">
    <property type="nucleotide sequence ID" value="NZ_CP016379.1"/>
</dbReference>
<name>A0A3S9SWP1_9FIRM</name>
<comment type="pathway">
    <text evidence="10">Amino-acid biosynthesis; L-methionine biosynthesis via de novo pathway.</text>
</comment>
<dbReference type="PANTHER" id="PTHR45754:SF3">
    <property type="entry name" value="METHYLENETETRAHYDROFOLATE REDUCTASE (NADPH)"/>
    <property type="match status" value="1"/>
</dbReference>
<dbReference type="GO" id="GO:0071949">
    <property type="term" value="F:FAD binding"/>
    <property type="evidence" value="ECO:0007669"/>
    <property type="project" value="TreeGrafter"/>
</dbReference>
<dbReference type="EMBL" id="CP016379">
    <property type="protein sequence ID" value="AZR72688.1"/>
    <property type="molecule type" value="Genomic_DNA"/>
</dbReference>
<keyword evidence="9" id="KW-0486">Methionine biosynthesis</keyword>
<evidence type="ECO:0000256" key="8">
    <source>
        <dbReference type="ARBA" id="ARBA00023027"/>
    </source>
</evidence>
<dbReference type="AlphaFoldDB" id="A0A3S9SWP1"/>
<dbReference type="InterPro" id="IPR004620">
    <property type="entry name" value="MTHF_reductase_bac"/>
</dbReference>
<dbReference type="InterPro" id="IPR029041">
    <property type="entry name" value="FAD-linked_oxidoreductase-like"/>
</dbReference>
<dbReference type="CDD" id="cd00537">
    <property type="entry name" value="MTHFR"/>
    <property type="match status" value="1"/>
</dbReference>
<evidence type="ECO:0000256" key="3">
    <source>
        <dbReference type="ARBA" id="ARBA00006743"/>
    </source>
</evidence>
<dbReference type="KEGG" id="aft:BBF96_04350"/>
<keyword evidence="5 12" id="KW-0285">Flavoprotein</keyword>
<dbReference type="GO" id="GO:0005829">
    <property type="term" value="C:cytosol"/>
    <property type="evidence" value="ECO:0007669"/>
    <property type="project" value="InterPro"/>
</dbReference>
<keyword evidence="6 12" id="KW-0274">FAD</keyword>
<dbReference type="SUPFAM" id="SSF51730">
    <property type="entry name" value="FAD-linked oxidoreductase"/>
    <property type="match status" value="1"/>
</dbReference>
<comment type="pathway">
    <text evidence="2 12">One-carbon metabolism; tetrahydrofolate interconversion.</text>
</comment>
<keyword evidence="4" id="KW-0028">Amino-acid biosynthesis</keyword>
<keyword evidence="14" id="KW-1185">Reference proteome</keyword>
<dbReference type="OrthoDB" id="9812555at2"/>
<organism evidence="13 14">
    <name type="scientific">Anoxybacter fermentans</name>
    <dbReference type="NCBI Taxonomy" id="1323375"/>
    <lineage>
        <taxon>Bacteria</taxon>
        <taxon>Bacillati</taxon>
        <taxon>Bacillota</taxon>
        <taxon>Clostridia</taxon>
        <taxon>Halanaerobiales</taxon>
        <taxon>Anoxybacter</taxon>
    </lineage>
</organism>
<comment type="cofactor">
    <cofactor evidence="1 12">
        <name>FAD</name>
        <dbReference type="ChEBI" id="CHEBI:57692"/>
    </cofactor>
</comment>
<reference evidence="13 14" key="1">
    <citation type="submission" date="2016-07" db="EMBL/GenBank/DDBJ databases">
        <title>Genome and transcriptome analysis of iron-reducing fermentative bacteria Anoxybacter fermentans.</title>
        <authorList>
            <person name="Zeng X."/>
            <person name="Shao Z."/>
        </authorList>
    </citation>
    <scope>NUCLEOTIDE SEQUENCE [LARGE SCALE GENOMIC DNA]</scope>
    <source>
        <strain evidence="13 14">DY22613</strain>
    </source>
</reference>
<sequence>MGERIIDVIHKKGITLSFEVFPPKKSQDRDLSIIFGTIEKLVDLKPDFISVTYGAGGGNKSRASEISQFIQTTTNSIALAHLTCVGYLKKDIKEILDKFYSIGVRNILALRGDIPAGVTFPHDAWQDFQYAKDLIQLIKEDGRFCIGAAAYPEGHVQCKDLKKTIKHMKAKIEAGADFFITQLFFENELFYKFMDMVESAGITAPVIPGIMPVLRAKQIKRIVELTGASIPVKLNRLLEKYENKPEEMEKAGIEYALAQVEDLIETGVKGIHLYTMNKARQACEIVKKAGLR</sequence>
<evidence type="ECO:0000256" key="12">
    <source>
        <dbReference type="RuleBase" id="RU003862"/>
    </source>
</evidence>
<evidence type="ECO:0000256" key="1">
    <source>
        <dbReference type="ARBA" id="ARBA00001974"/>
    </source>
</evidence>
<keyword evidence="7 12" id="KW-0560">Oxidoreductase</keyword>
<evidence type="ECO:0000256" key="7">
    <source>
        <dbReference type="ARBA" id="ARBA00023002"/>
    </source>
</evidence>
<protein>
    <recommendedName>
        <fullName evidence="12">Methylenetetrahydrofolate reductase</fullName>
        <ecNumber evidence="12">1.5.1.54</ecNumber>
    </recommendedName>
</protein>
<dbReference type="GO" id="GO:0009086">
    <property type="term" value="P:methionine biosynthetic process"/>
    <property type="evidence" value="ECO:0007669"/>
    <property type="project" value="UniProtKB-KW"/>
</dbReference>
<evidence type="ECO:0000313" key="13">
    <source>
        <dbReference type="EMBL" id="AZR72688.1"/>
    </source>
</evidence>
<evidence type="ECO:0000256" key="10">
    <source>
        <dbReference type="ARBA" id="ARBA00034478"/>
    </source>
</evidence>
<gene>
    <name evidence="13" type="ORF">BBF96_04350</name>
</gene>
<dbReference type="EC" id="1.5.1.54" evidence="12"/>
<dbReference type="Pfam" id="PF02219">
    <property type="entry name" value="MTHFR"/>
    <property type="match status" value="1"/>
</dbReference>
<evidence type="ECO:0000256" key="4">
    <source>
        <dbReference type="ARBA" id="ARBA00022605"/>
    </source>
</evidence>
<evidence type="ECO:0000256" key="6">
    <source>
        <dbReference type="ARBA" id="ARBA00022827"/>
    </source>
</evidence>
<comment type="similarity">
    <text evidence="3 12">Belongs to the methylenetetrahydrofolate reductase family.</text>
</comment>
<evidence type="ECO:0000256" key="2">
    <source>
        <dbReference type="ARBA" id="ARBA00004777"/>
    </source>
</evidence>